<protein>
    <submittedName>
        <fullName evidence="1">Uncharacterized protein</fullName>
    </submittedName>
</protein>
<evidence type="ECO:0000313" key="2">
    <source>
        <dbReference type="Proteomes" id="UP000799755"/>
    </source>
</evidence>
<sequence length="235" mass="26679">MGVWRTHVASRTWGKALLLGSPRVENSWLFSSFVSTGGLPKTLATCLSLETSPTNTMMPHWRRNISQLSHYPRRRYYLACTSLYIMAAPRGSASRHHSSAAPPPRLMLSNAIIRVKMLIRASSFAVEIGGRGELAARVQAQRLCPVEVEFDFLGEETGDEQRLEGDNGELWVRCSFEALLGDGLGFIVDVVNEQCVVQWVIWVTTNRLYISFWSMLWSRQKHCDNMRRPAFCLRD</sequence>
<dbReference type="EMBL" id="MU003499">
    <property type="protein sequence ID" value="KAF2473617.1"/>
    <property type="molecule type" value="Genomic_DNA"/>
</dbReference>
<organism evidence="1 2">
    <name type="scientific">Lindgomyces ingoldianus</name>
    <dbReference type="NCBI Taxonomy" id="673940"/>
    <lineage>
        <taxon>Eukaryota</taxon>
        <taxon>Fungi</taxon>
        <taxon>Dikarya</taxon>
        <taxon>Ascomycota</taxon>
        <taxon>Pezizomycotina</taxon>
        <taxon>Dothideomycetes</taxon>
        <taxon>Pleosporomycetidae</taxon>
        <taxon>Pleosporales</taxon>
        <taxon>Lindgomycetaceae</taxon>
        <taxon>Lindgomyces</taxon>
    </lineage>
</organism>
<keyword evidence="2" id="KW-1185">Reference proteome</keyword>
<evidence type="ECO:0000313" key="1">
    <source>
        <dbReference type="EMBL" id="KAF2473617.1"/>
    </source>
</evidence>
<comment type="caution">
    <text evidence="1">The sequence shown here is derived from an EMBL/GenBank/DDBJ whole genome shotgun (WGS) entry which is preliminary data.</text>
</comment>
<dbReference type="Proteomes" id="UP000799755">
    <property type="component" value="Unassembled WGS sequence"/>
</dbReference>
<name>A0ACB6R5P9_9PLEO</name>
<accession>A0ACB6R5P9</accession>
<reference evidence="1" key="1">
    <citation type="journal article" date="2020" name="Stud. Mycol.">
        <title>101 Dothideomycetes genomes: a test case for predicting lifestyles and emergence of pathogens.</title>
        <authorList>
            <person name="Haridas S."/>
            <person name="Albert R."/>
            <person name="Binder M."/>
            <person name="Bloem J."/>
            <person name="Labutti K."/>
            <person name="Salamov A."/>
            <person name="Andreopoulos B."/>
            <person name="Baker S."/>
            <person name="Barry K."/>
            <person name="Bills G."/>
            <person name="Bluhm B."/>
            <person name="Cannon C."/>
            <person name="Castanera R."/>
            <person name="Culley D."/>
            <person name="Daum C."/>
            <person name="Ezra D."/>
            <person name="Gonzalez J."/>
            <person name="Henrissat B."/>
            <person name="Kuo A."/>
            <person name="Liang C."/>
            <person name="Lipzen A."/>
            <person name="Lutzoni F."/>
            <person name="Magnuson J."/>
            <person name="Mondo S."/>
            <person name="Nolan M."/>
            <person name="Ohm R."/>
            <person name="Pangilinan J."/>
            <person name="Park H.-J."/>
            <person name="Ramirez L."/>
            <person name="Alfaro M."/>
            <person name="Sun H."/>
            <person name="Tritt A."/>
            <person name="Yoshinaga Y."/>
            <person name="Zwiers L.-H."/>
            <person name="Turgeon B."/>
            <person name="Goodwin S."/>
            <person name="Spatafora J."/>
            <person name="Crous P."/>
            <person name="Grigoriev I."/>
        </authorList>
    </citation>
    <scope>NUCLEOTIDE SEQUENCE</scope>
    <source>
        <strain evidence="1">ATCC 200398</strain>
    </source>
</reference>
<gene>
    <name evidence="1" type="ORF">BDR25DRAFT_352106</name>
</gene>
<proteinExistence type="predicted"/>